<dbReference type="AlphaFoldDB" id="A0A370PU94"/>
<organism evidence="1 2">
    <name type="scientific">Aspergillus phoenicis ATCC 13157</name>
    <dbReference type="NCBI Taxonomy" id="1353007"/>
    <lineage>
        <taxon>Eukaryota</taxon>
        <taxon>Fungi</taxon>
        <taxon>Dikarya</taxon>
        <taxon>Ascomycota</taxon>
        <taxon>Pezizomycotina</taxon>
        <taxon>Eurotiomycetes</taxon>
        <taxon>Eurotiomycetidae</taxon>
        <taxon>Eurotiales</taxon>
        <taxon>Aspergillaceae</taxon>
        <taxon>Aspergillus</taxon>
    </lineage>
</organism>
<keyword evidence="2" id="KW-1185">Reference proteome</keyword>
<dbReference type="EMBL" id="KZ851847">
    <property type="protein sequence ID" value="RDK45753.1"/>
    <property type="molecule type" value="Genomic_DNA"/>
</dbReference>
<accession>A0A370PU94</accession>
<protein>
    <submittedName>
        <fullName evidence="1">Uncharacterized protein</fullName>
    </submittedName>
</protein>
<dbReference type="Proteomes" id="UP000254937">
    <property type="component" value="Unassembled WGS sequence"/>
</dbReference>
<name>A0A370PU94_ASPPH</name>
<evidence type="ECO:0000313" key="2">
    <source>
        <dbReference type="Proteomes" id="UP000254937"/>
    </source>
</evidence>
<sequence>MASFWVAESAGYESHGWRKRKGGKIRDGAFQRMQQVVIWVDWVPGYDAGMRSEESWRAYYVHTRSSYARLWIQLHRDQRRFFLAASNVHGSMVAGDLWAQGFEEVLPRPNLGHPVIMRHHRDDAWLFVHRGRQH</sequence>
<evidence type="ECO:0000313" key="1">
    <source>
        <dbReference type="EMBL" id="RDK45753.1"/>
    </source>
</evidence>
<proteinExistence type="predicted"/>
<reference evidence="1 2" key="1">
    <citation type="submission" date="2018-07" db="EMBL/GenBank/DDBJ databases">
        <title>Section-level genome sequencing of Aspergillus section Nigri to investigate inter- and intra-species variation.</title>
        <authorList>
            <consortium name="DOE Joint Genome Institute"/>
            <person name="Vesth T.C."/>
            <person name="Nybo J.L."/>
            <person name="Theobald S."/>
            <person name="Frisvad J.C."/>
            <person name="Larsen T.O."/>
            <person name="Nielsen K.F."/>
            <person name="Hoof J.B."/>
            <person name="Brandl J."/>
            <person name="Salamov A."/>
            <person name="Riley R."/>
            <person name="Gladden J.M."/>
            <person name="Phatale P."/>
            <person name="Nielsen M.T."/>
            <person name="Lyhne E.K."/>
            <person name="Kogle M.E."/>
            <person name="Strasser K."/>
            <person name="McDonnell E."/>
            <person name="Barry K."/>
            <person name="Clum A."/>
            <person name="Chen C."/>
            <person name="Nolan M."/>
            <person name="Sandor L."/>
            <person name="Kuo A."/>
            <person name="Lipzen A."/>
            <person name="Hainaut M."/>
            <person name="Drula E."/>
            <person name="Tsang A."/>
            <person name="Magnuson J.K."/>
            <person name="Henrissat B."/>
            <person name="Wiebenga A."/>
            <person name="Simmons B.A."/>
            <person name="Makela M.R."/>
            <person name="De vries R.P."/>
            <person name="Grigoriev I.V."/>
            <person name="Mortensen U.H."/>
            <person name="Baker S.E."/>
            <person name="Andersen M.R."/>
        </authorList>
    </citation>
    <scope>NUCLEOTIDE SEQUENCE [LARGE SCALE GENOMIC DNA]</scope>
    <source>
        <strain evidence="1 2">ATCC 13157</strain>
    </source>
</reference>
<gene>
    <name evidence="1" type="ORF">M752DRAFT_290577</name>
</gene>